<protein>
    <submittedName>
        <fullName evidence="1">Uncharacterized protein</fullName>
    </submittedName>
</protein>
<dbReference type="OrthoDB" id="6287725at2759"/>
<accession>A0A2G9UXS6</accession>
<keyword evidence="2" id="KW-1185">Reference proteome</keyword>
<dbReference type="Proteomes" id="UP000230423">
    <property type="component" value="Unassembled WGS sequence"/>
</dbReference>
<dbReference type="EMBL" id="KZ345187">
    <property type="protein sequence ID" value="PIO75045.1"/>
    <property type="molecule type" value="Genomic_DNA"/>
</dbReference>
<organism evidence="1 2">
    <name type="scientific">Teladorsagia circumcincta</name>
    <name type="common">Brown stomach worm</name>
    <name type="synonym">Ostertagia circumcincta</name>
    <dbReference type="NCBI Taxonomy" id="45464"/>
    <lineage>
        <taxon>Eukaryota</taxon>
        <taxon>Metazoa</taxon>
        <taxon>Ecdysozoa</taxon>
        <taxon>Nematoda</taxon>
        <taxon>Chromadorea</taxon>
        <taxon>Rhabditida</taxon>
        <taxon>Rhabditina</taxon>
        <taxon>Rhabditomorpha</taxon>
        <taxon>Strongyloidea</taxon>
        <taxon>Trichostrongylidae</taxon>
        <taxon>Teladorsagia</taxon>
    </lineage>
</organism>
<proteinExistence type="predicted"/>
<evidence type="ECO:0000313" key="1">
    <source>
        <dbReference type="EMBL" id="PIO75045.1"/>
    </source>
</evidence>
<dbReference type="AlphaFoldDB" id="A0A2G9UXS6"/>
<evidence type="ECO:0000313" key="2">
    <source>
        <dbReference type="Proteomes" id="UP000230423"/>
    </source>
</evidence>
<gene>
    <name evidence="1" type="ORF">TELCIR_02930</name>
</gene>
<name>A0A2G9UXS6_TELCI</name>
<reference evidence="1 2" key="1">
    <citation type="submission" date="2015-09" db="EMBL/GenBank/DDBJ databases">
        <title>Draft genome of the parasitic nematode Teladorsagia circumcincta isolate WARC Sus (inbred).</title>
        <authorList>
            <person name="Mitreva M."/>
        </authorList>
    </citation>
    <scope>NUCLEOTIDE SEQUENCE [LARGE SCALE GENOMIC DNA]</scope>
    <source>
        <strain evidence="1 2">S</strain>
    </source>
</reference>
<sequence length="71" mass="8090">MALVMLCQIRPQPKKIAISLLKEVKQIIAILALDNADTPVINVLDEATPYVVRKYIEHVPLYERVSLIYDV</sequence>